<dbReference type="EMBL" id="AP008231">
    <property type="protein sequence ID" value="BAD78896.1"/>
    <property type="molecule type" value="Genomic_DNA"/>
</dbReference>
<feature type="chain" id="PRO_5002613258" description="DUF1400 domain-containing protein" evidence="1">
    <location>
        <begin position="28"/>
        <end position="219"/>
    </location>
</feature>
<dbReference type="Pfam" id="PF07176">
    <property type="entry name" value="DUF1400"/>
    <property type="match status" value="1"/>
</dbReference>
<evidence type="ECO:0000259" key="2">
    <source>
        <dbReference type="Pfam" id="PF07176"/>
    </source>
</evidence>
<sequence length="219" mass="23881">MIMKTLLLGAFATATAAALFMPTSAQAANNVTLINGAWARSVTIGDLQAMAKQDQVQGFTLDAVDITHTQFQTVRDFLNRPINYKMVEADYLLNSASGEKLLDQIGMVMAPRTAGADGRQALRSAIILSLADDNRTTPLEIIQNYPTDARINLGALFAADAKFIPDALAFLDTNQQLAMQKTSIDWMIAQNPNTLSNRDFAQQEPLPLQESPAPVRGLW</sequence>
<evidence type="ECO:0000256" key="1">
    <source>
        <dbReference type="SAM" id="SignalP"/>
    </source>
</evidence>
<reference evidence="3 4" key="1">
    <citation type="journal article" date="2007" name="Photosyn. Res.">
        <title>Complete nucleotide sequence of the freshwater unicellular cyanobacterium Synechococcus elongatus PCC 6301 chromosome: gene content and organization.</title>
        <authorList>
            <person name="Sugita C."/>
            <person name="Ogata K."/>
            <person name="Shikata M."/>
            <person name="Jikuya H."/>
            <person name="Takano J."/>
            <person name="Furumichi M."/>
            <person name="Kanehisa M."/>
            <person name="Omata T."/>
            <person name="Sugiura M."/>
            <person name="Sugita M."/>
        </authorList>
    </citation>
    <scope>NUCLEOTIDE SEQUENCE [LARGE SCALE GENOMIC DNA]</scope>
    <source>
        <strain evidence="4">ATCC 27144 / PCC 6301 / SAUG 1402/1</strain>
    </source>
</reference>
<dbReference type="InterPro" id="IPR010802">
    <property type="entry name" value="DUF1400"/>
</dbReference>
<gene>
    <name evidence="3" type="ordered locus">syc0706_c</name>
</gene>
<evidence type="ECO:0000313" key="4">
    <source>
        <dbReference type="Proteomes" id="UP000001175"/>
    </source>
</evidence>
<organism evidence="3 4">
    <name type="scientific">Synechococcus sp. (strain ATCC 27144 / PCC 6301 / SAUG 1402/1)</name>
    <name type="common">Anacystis nidulans</name>
    <dbReference type="NCBI Taxonomy" id="269084"/>
    <lineage>
        <taxon>Bacteria</taxon>
        <taxon>Bacillati</taxon>
        <taxon>Cyanobacteriota</taxon>
        <taxon>Cyanophyceae</taxon>
        <taxon>Synechococcales</taxon>
        <taxon>Synechococcaceae</taxon>
        <taxon>Synechococcus</taxon>
    </lineage>
</organism>
<dbReference type="Proteomes" id="UP000001175">
    <property type="component" value="Chromosome"/>
</dbReference>
<accession>A0A0H3K701</accession>
<feature type="domain" description="DUF1400" evidence="2">
    <location>
        <begin position="27"/>
        <end position="148"/>
    </location>
</feature>
<proteinExistence type="predicted"/>
<feature type="signal peptide" evidence="1">
    <location>
        <begin position="1"/>
        <end position="27"/>
    </location>
</feature>
<name>A0A0H3K701_SYNP6</name>
<dbReference type="KEGG" id="syc:syc0706_c"/>
<protein>
    <recommendedName>
        <fullName evidence="2">DUF1400 domain-containing protein</fullName>
    </recommendedName>
</protein>
<evidence type="ECO:0000313" key="3">
    <source>
        <dbReference type="EMBL" id="BAD78896.1"/>
    </source>
</evidence>
<dbReference type="eggNOG" id="COG4188">
    <property type="taxonomic scope" value="Bacteria"/>
</dbReference>
<dbReference type="AlphaFoldDB" id="A0A0H3K701"/>
<keyword evidence="1" id="KW-0732">Signal</keyword>